<gene>
    <name evidence="1" type="ORF">Fuma_06314</name>
</gene>
<keyword evidence="2" id="KW-1185">Reference proteome</keyword>
<proteinExistence type="predicted"/>
<evidence type="ECO:0008006" key="3">
    <source>
        <dbReference type="Google" id="ProtNLM"/>
    </source>
</evidence>
<evidence type="ECO:0000313" key="2">
    <source>
        <dbReference type="Proteomes" id="UP000187735"/>
    </source>
</evidence>
<dbReference type="KEGG" id="fmr:Fuma_06314"/>
<accession>A0A1P8WRF0</accession>
<name>A0A1P8WRF0_9PLAN</name>
<dbReference type="InterPro" id="IPR013320">
    <property type="entry name" value="ConA-like_dom_sf"/>
</dbReference>
<reference evidence="1 2" key="1">
    <citation type="journal article" date="2016" name="Front. Microbiol.">
        <title>Fuerstia marisgermanicae gen. nov., sp. nov., an Unusual Member of the Phylum Planctomycetes from the German Wadden Sea.</title>
        <authorList>
            <person name="Kohn T."/>
            <person name="Heuer A."/>
            <person name="Jogler M."/>
            <person name="Vollmers J."/>
            <person name="Boedeker C."/>
            <person name="Bunk B."/>
            <person name="Rast P."/>
            <person name="Borchert D."/>
            <person name="Glockner I."/>
            <person name="Freese H.M."/>
            <person name="Klenk H.P."/>
            <person name="Overmann J."/>
            <person name="Kaster A.K."/>
            <person name="Rohde M."/>
            <person name="Wiegand S."/>
            <person name="Jogler C."/>
        </authorList>
    </citation>
    <scope>NUCLEOTIDE SEQUENCE [LARGE SCALE GENOMIC DNA]</scope>
    <source>
        <strain evidence="1 2">NH11</strain>
    </source>
</reference>
<dbReference type="STRING" id="1891926.Fuma_06314"/>
<dbReference type="Gene3D" id="2.60.120.200">
    <property type="match status" value="1"/>
</dbReference>
<organism evidence="1 2">
    <name type="scientific">Fuerstiella marisgermanici</name>
    <dbReference type="NCBI Taxonomy" id="1891926"/>
    <lineage>
        <taxon>Bacteria</taxon>
        <taxon>Pseudomonadati</taxon>
        <taxon>Planctomycetota</taxon>
        <taxon>Planctomycetia</taxon>
        <taxon>Planctomycetales</taxon>
        <taxon>Planctomycetaceae</taxon>
        <taxon>Fuerstiella</taxon>
    </lineage>
</organism>
<dbReference type="Proteomes" id="UP000187735">
    <property type="component" value="Chromosome"/>
</dbReference>
<dbReference type="AlphaFoldDB" id="A0A1P8WRF0"/>
<evidence type="ECO:0000313" key="1">
    <source>
        <dbReference type="EMBL" id="APZ96641.1"/>
    </source>
</evidence>
<dbReference type="EMBL" id="CP017641">
    <property type="protein sequence ID" value="APZ96641.1"/>
    <property type="molecule type" value="Genomic_DNA"/>
</dbReference>
<protein>
    <recommendedName>
        <fullName evidence="3">LamG domain-containing protein</fullName>
    </recommendedName>
</protein>
<sequence length="266" mass="29883">MSKVSTSYLPVIALFAVCSLIGVCRGEQEPAPEPLAHYRFNGDAKDAKGVHADFELENTAFKDDALYLNGHYELSVEKGGYRAICRTSGLDIAGYTVALRFKSEPHRIEEFRSFRSNLFTGGVSSYRWFGLQRSQNGNLVVMLNNGLFRHEIKGVALEHHKWTVVACSVDIPARTVIAAVNGKQVSIIRLPMDFKVIDLPKGIRLPKELEGRDVKLRTMLMQKDTKKEWSFTDYGHGRCFHGLVDEILIYGRALTAGELEKIPLRP</sequence>
<dbReference type="SUPFAM" id="SSF49899">
    <property type="entry name" value="Concanavalin A-like lectins/glucanases"/>
    <property type="match status" value="1"/>
</dbReference>